<feature type="transmembrane region" description="Helical" evidence="5">
    <location>
        <begin position="139"/>
        <end position="161"/>
    </location>
</feature>
<dbReference type="InterPro" id="IPR006008">
    <property type="entry name" value="YciB"/>
</dbReference>
<protein>
    <submittedName>
        <fullName evidence="6">Intracellular septation protein IspA</fullName>
    </submittedName>
</protein>
<keyword evidence="4 5" id="KW-0472">Membrane</keyword>
<name>A0A3B0X274_9ZZZZ</name>
<keyword evidence="3 5" id="KW-1133">Transmembrane helix</keyword>
<dbReference type="Pfam" id="PF04279">
    <property type="entry name" value="IspA"/>
    <property type="match status" value="1"/>
</dbReference>
<dbReference type="NCBIfam" id="NF001325">
    <property type="entry name" value="PRK00259.1-3"/>
    <property type="match status" value="1"/>
</dbReference>
<keyword evidence="1" id="KW-1003">Cell membrane</keyword>
<feature type="transmembrane region" description="Helical" evidence="5">
    <location>
        <begin position="40"/>
        <end position="62"/>
    </location>
</feature>
<evidence type="ECO:0000256" key="2">
    <source>
        <dbReference type="ARBA" id="ARBA00022692"/>
    </source>
</evidence>
<reference evidence="6" key="1">
    <citation type="submission" date="2018-06" db="EMBL/GenBank/DDBJ databases">
        <authorList>
            <person name="Zhirakovskaya E."/>
        </authorList>
    </citation>
    <scope>NUCLEOTIDE SEQUENCE</scope>
</reference>
<evidence type="ECO:0000256" key="1">
    <source>
        <dbReference type="ARBA" id="ARBA00022475"/>
    </source>
</evidence>
<dbReference type="PANTHER" id="PTHR36917:SF1">
    <property type="entry name" value="INNER MEMBRANE-SPANNING PROTEIN YCIB"/>
    <property type="match status" value="1"/>
</dbReference>
<evidence type="ECO:0000256" key="3">
    <source>
        <dbReference type="ARBA" id="ARBA00022989"/>
    </source>
</evidence>
<feature type="transmembrane region" description="Helical" evidence="5">
    <location>
        <begin position="74"/>
        <end position="96"/>
    </location>
</feature>
<evidence type="ECO:0000313" key="6">
    <source>
        <dbReference type="EMBL" id="VAW61881.1"/>
    </source>
</evidence>
<evidence type="ECO:0000256" key="4">
    <source>
        <dbReference type="ARBA" id="ARBA00023136"/>
    </source>
</evidence>
<gene>
    <name evidence="6" type="ORF">MNBD_GAMMA11-758</name>
</gene>
<keyword evidence="2 5" id="KW-0812">Transmembrane</keyword>
<feature type="transmembrane region" description="Helical" evidence="5">
    <location>
        <begin position="102"/>
        <end position="118"/>
    </location>
</feature>
<dbReference type="AlphaFoldDB" id="A0A3B0X274"/>
<sequence length="222" mass="25357">MKLFYDLLPIILFFIGYHNASFIAENTPVGQWIDPSHPEVIVATIIATGIAIAASFIQVSGFWLKHRRFERMHLFSLVLISSLGGITIAFGNPAFIQWKPTVLNWVFSGAFLMSQFVGRRNLVERMMGSQIKLPENIWIRLNLSWVVFFIASGFANLYVAFYYAPELDEKTRMDFWVDFKLFGLMGLTFVFVIAQAFYLSRHMLPSDVSSDVSSDDKEEASE</sequence>
<dbReference type="PANTHER" id="PTHR36917">
    <property type="entry name" value="INTRACELLULAR SEPTATION PROTEIN A-RELATED"/>
    <property type="match status" value="1"/>
</dbReference>
<evidence type="ECO:0000256" key="5">
    <source>
        <dbReference type="SAM" id="Phobius"/>
    </source>
</evidence>
<accession>A0A3B0X274</accession>
<proteinExistence type="inferred from homology"/>
<dbReference type="EMBL" id="UOFG01000157">
    <property type="protein sequence ID" value="VAW61881.1"/>
    <property type="molecule type" value="Genomic_DNA"/>
</dbReference>
<organism evidence="6">
    <name type="scientific">hydrothermal vent metagenome</name>
    <dbReference type="NCBI Taxonomy" id="652676"/>
    <lineage>
        <taxon>unclassified sequences</taxon>
        <taxon>metagenomes</taxon>
        <taxon>ecological metagenomes</taxon>
    </lineage>
</organism>
<dbReference type="HAMAP" id="MF_00189">
    <property type="entry name" value="YciB"/>
    <property type="match status" value="1"/>
</dbReference>
<feature type="transmembrane region" description="Helical" evidence="5">
    <location>
        <begin position="181"/>
        <end position="199"/>
    </location>
</feature>
<dbReference type="GO" id="GO:0005886">
    <property type="term" value="C:plasma membrane"/>
    <property type="evidence" value="ECO:0007669"/>
    <property type="project" value="TreeGrafter"/>
</dbReference>